<sequence>MKKIKKLALKKMTIASIKNSHKIIGGTGTDGVTLADTDTNVVPTITCPHPGYDTCPDTSLAPDCDCTPTTTQDTNTGANDSIGCTGIC</sequence>
<dbReference type="Proteomes" id="UP000468581">
    <property type="component" value="Unassembled WGS sequence"/>
</dbReference>
<dbReference type="EMBL" id="JAABOO010000004">
    <property type="protein sequence ID" value="NER15286.1"/>
    <property type="molecule type" value="Genomic_DNA"/>
</dbReference>
<evidence type="ECO:0000313" key="2">
    <source>
        <dbReference type="Proteomes" id="UP000468581"/>
    </source>
</evidence>
<organism evidence="1 2">
    <name type="scientific">Leptobacterium flavescens</name>
    <dbReference type="NCBI Taxonomy" id="472055"/>
    <lineage>
        <taxon>Bacteria</taxon>
        <taxon>Pseudomonadati</taxon>
        <taxon>Bacteroidota</taxon>
        <taxon>Flavobacteriia</taxon>
        <taxon>Flavobacteriales</taxon>
        <taxon>Flavobacteriaceae</taxon>
        <taxon>Leptobacterium</taxon>
    </lineage>
</organism>
<evidence type="ECO:0000313" key="1">
    <source>
        <dbReference type="EMBL" id="NER15286.1"/>
    </source>
</evidence>
<reference evidence="1 2" key="1">
    <citation type="submission" date="2020-01" db="EMBL/GenBank/DDBJ databases">
        <title>Leptobacterium flavescens.</title>
        <authorList>
            <person name="Wang G."/>
        </authorList>
    </citation>
    <scope>NUCLEOTIDE SEQUENCE [LARGE SCALE GENOMIC DNA]</scope>
    <source>
        <strain evidence="1 2">KCTC 22160</strain>
    </source>
</reference>
<dbReference type="RefSeq" id="WP_163608573.1">
    <property type="nucleotide sequence ID" value="NZ_JAABOO010000004.1"/>
</dbReference>
<proteinExistence type="predicted"/>
<keyword evidence="2" id="KW-1185">Reference proteome</keyword>
<dbReference type="AlphaFoldDB" id="A0A6P0UXU8"/>
<name>A0A6P0UXU8_9FLAO</name>
<comment type="caution">
    <text evidence="1">The sequence shown here is derived from an EMBL/GenBank/DDBJ whole genome shotgun (WGS) entry which is preliminary data.</text>
</comment>
<protein>
    <submittedName>
        <fullName evidence="1">Uncharacterized protein</fullName>
    </submittedName>
</protein>
<accession>A0A6P0UXU8</accession>
<gene>
    <name evidence="1" type="ORF">GWK08_17655</name>
</gene>